<dbReference type="InterPro" id="IPR043736">
    <property type="entry name" value="DUF5681"/>
</dbReference>
<reference evidence="3 4" key="1">
    <citation type="submission" date="2019-03" db="EMBL/GenBank/DDBJ databases">
        <title>Genomic Encyclopedia of Archaeal and Bacterial Type Strains, Phase II (KMG-II): from individual species to whole genera.</title>
        <authorList>
            <person name="Goeker M."/>
        </authorList>
    </citation>
    <scope>NUCLEOTIDE SEQUENCE [LARGE SCALE GENOMIC DNA]</scope>
    <source>
        <strain evidence="3 4">ATCC 25309</strain>
    </source>
</reference>
<proteinExistence type="predicted"/>
<comment type="caution">
    <text evidence="3">The sequence shown here is derived from an EMBL/GenBank/DDBJ whole genome shotgun (WGS) entry which is preliminary data.</text>
</comment>
<evidence type="ECO:0000256" key="1">
    <source>
        <dbReference type="SAM" id="MobiDB-lite"/>
    </source>
</evidence>
<dbReference type="RefSeq" id="WP_133795303.1">
    <property type="nucleotide sequence ID" value="NZ_SOCA01000003.1"/>
</dbReference>
<sequence length="124" mass="13959">MKRKKHIEAEEEVGYGKPPKQFQFKKGQSGNLQGRPKKKQTNSELLNELLDEKITVNGNAITKRKALFLSIVNDAIKGKASARNTLLSLVQDEEVELEDFEETMDDKIAYIEVQRVVAKRGAAS</sequence>
<feature type="compositionally biased region" description="Low complexity" evidence="1">
    <location>
        <begin position="16"/>
        <end position="28"/>
    </location>
</feature>
<organism evidence="3 4">
    <name type="scientific">Prosthecobacter fusiformis</name>
    <dbReference type="NCBI Taxonomy" id="48464"/>
    <lineage>
        <taxon>Bacteria</taxon>
        <taxon>Pseudomonadati</taxon>
        <taxon>Verrucomicrobiota</taxon>
        <taxon>Verrucomicrobiia</taxon>
        <taxon>Verrucomicrobiales</taxon>
        <taxon>Verrucomicrobiaceae</taxon>
        <taxon>Prosthecobacter</taxon>
    </lineage>
</organism>
<dbReference type="EMBL" id="SOCA01000003">
    <property type="protein sequence ID" value="TDU71117.1"/>
    <property type="molecule type" value="Genomic_DNA"/>
</dbReference>
<dbReference type="AlphaFoldDB" id="A0A4R7S288"/>
<accession>A0A4R7S288</accession>
<name>A0A4R7S288_9BACT</name>
<dbReference type="Pfam" id="PF18932">
    <property type="entry name" value="DUF5681"/>
    <property type="match status" value="1"/>
</dbReference>
<feature type="region of interest" description="Disordered" evidence="1">
    <location>
        <begin position="1"/>
        <end position="40"/>
    </location>
</feature>
<gene>
    <name evidence="3" type="ORF">EI77_02236</name>
</gene>
<dbReference type="Proteomes" id="UP000295662">
    <property type="component" value="Unassembled WGS sequence"/>
</dbReference>
<evidence type="ECO:0000313" key="3">
    <source>
        <dbReference type="EMBL" id="TDU71117.1"/>
    </source>
</evidence>
<evidence type="ECO:0000259" key="2">
    <source>
        <dbReference type="Pfam" id="PF18932"/>
    </source>
</evidence>
<keyword evidence="4" id="KW-1185">Reference proteome</keyword>
<evidence type="ECO:0000313" key="4">
    <source>
        <dbReference type="Proteomes" id="UP000295662"/>
    </source>
</evidence>
<feature type="domain" description="DUF5681" evidence="2">
    <location>
        <begin position="20"/>
        <end position="92"/>
    </location>
</feature>
<protein>
    <recommendedName>
        <fullName evidence="2">DUF5681 domain-containing protein</fullName>
    </recommendedName>
</protein>